<name>A0A5J5IYX2_9MICO</name>
<sequence>MRKLIHRAGLGVLFIVLATLAVPVAGAQAQSFTGPQPAEHCAVQVSPITNDQDDQSAAEPVCFATEAEVTEYLDSLGIGDGAARGAAASVIVGTVYKDYNAGGASLTFWGTSGCAGVTFGFSSLASGWDNSISSVRGSNGCWVTLYTATSYGGSRLNCTPYCA</sequence>
<dbReference type="EMBL" id="VYSA01000009">
    <property type="protein sequence ID" value="KAA9104488.1"/>
    <property type="molecule type" value="Genomic_DNA"/>
</dbReference>
<evidence type="ECO:0000313" key="3">
    <source>
        <dbReference type="Proteomes" id="UP000325827"/>
    </source>
</evidence>
<proteinExistence type="predicted"/>
<feature type="chain" id="PRO_5023885804" description="Secreted protein" evidence="1">
    <location>
        <begin position="30"/>
        <end position="163"/>
    </location>
</feature>
<protein>
    <recommendedName>
        <fullName evidence="4">Secreted protein</fullName>
    </recommendedName>
</protein>
<feature type="non-terminal residue" evidence="2">
    <location>
        <position position="163"/>
    </location>
</feature>
<dbReference type="OrthoDB" id="5007281at2"/>
<dbReference type="RefSeq" id="WP_150450786.1">
    <property type="nucleotide sequence ID" value="NZ_VYSA01000009.1"/>
</dbReference>
<dbReference type="Gene3D" id="2.60.20.10">
    <property type="entry name" value="Crystallins"/>
    <property type="match status" value="1"/>
</dbReference>
<evidence type="ECO:0000256" key="1">
    <source>
        <dbReference type="SAM" id="SignalP"/>
    </source>
</evidence>
<keyword evidence="3" id="KW-1185">Reference proteome</keyword>
<reference evidence="3" key="1">
    <citation type="submission" date="2019-09" db="EMBL/GenBank/DDBJ databases">
        <title>Mumia zhuanghuii sp. nov. isolated from the intestinal contents of plateau pika (Ochotona curzoniae) in the Qinghai-Tibet plateau of China.</title>
        <authorList>
            <person name="Tian Z."/>
        </authorList>
    </citation>
    <scope>NUCLEOTIDE SEQUENCE [LARGE SCALE GENOMIC DNA]</scope>
    <source>
        <strain evidence="3">JCM 30598</strain>
    </source>
</reference>
<dbReference type="AlphaFoldDB" id="A0A5J5IYX2"/>
<evidence type="ECO:0000313" key="2">
    <source>
        <dbReference type="EMBL" id="KAA9104488.1"/>
    </source>
</evidence>
<gene>
    <name evidence="2" type="ORF">F6B43_19480</name>
</gene>
<keyword evidence="1" id="KW-0732">Signal</keyword>
<organism evidence="2 3">
    <name type="scientific">Microbacterium rhizomatis</name>
    <dbReference type="NCBI Taxonomy" id="1631477"/>
    <lineage>
        <taxon>Bacteria</taxon>
        <taxon>Bacillati</taxon>
        <taxon>Actinomycetota</taxon>
        <taxon>Actinomycetes</taxon>
        <taxon>Micrococcales</taxon>
        <taxon>Microbacteriaceae</taxon>
        <taxon>Microbacterium</taxon>
    </lineage>
</organism>
<evidence type="ECO:0008006" key="4">
    <source>
        <dbReference type="Google" id="ProtNLM"/>
    </source>
</evidence>
<comment type="caution">
    <text evidence="2">The sequence shown here is derived from an EMBL/GenBank/DDBJ whole genome shotgun (WGS) entry which is preliminary data.</text>
</comment>
<feature type="signal peptide" evidence="1">
    <location>
        <begin position="1"/>
        <end position="29"/>
    </location>
</feature>
<dbReference type="Proteomes" id="UP000325827">
    <property type="component" value="Unassembled WGS sequence"/>
</dbReference>
<accession>A0A5J5IYX2</accession>